<keyword evidence="3 8" id="KW-0813">Transport</keyword>
<reference evidence="13 17" key="3">
    <citation type="submission" date="2020-04" db="EMBL/GenBank/DDBJ databases">
        <title>Novel strain L. Fermentum HFD1 producer antibacterial peptides.</title>
        <authorList>
            <person name="Ozhegov G.D."/>
            <person name="Pavlova A.S."/>
            <person name="Zhuravleva D.E."/>
            <person name="Gogoleva N.V."/>
            <person name="Shagimardanova E.I."/>
            <person name="Markelova M.I."/>
            <person name="Yarullina D.R."/>
            <person name="Kayumov A.R."/>
        </authorList>
    </citation>
    <scope>NUCLEOTIDE SEQUENCE [LARGE SCALE GENOMIC DNA]</scope>
    <source>
        <strain evidence="13 17">HFD1</strain>
    </source>
</reference>
<dbReference type="GO" id="GO:0032217">
    <property type="term" value="F:riboflavin transmembrane transporter activity"/>
    <property type="evidence" value="ECO:0007669"/>
    <property type="project" value="UniProtKB-UniRule"/>
</dbReference>
<reference evidence="14" key="5">
    <citation type="submission" date="2023-04" db="EMBL/GenBank/DDBJ databases">
        <title>Genomic of Limosilactobacillus fermentum MSJK0025.</title>
        <authorList>
            <person name="Yang S."/>
        </authorList>
    </citation>
    <scope>NUCLEOTIDE SEQUENCE</scope>
    <source>
        <strain evidence="14">MSJK0025</strain>
    </source>
</reference>
<evidence type="ECO:0000313" key="11">
    <source>
        <dbReference type="EMBL" id="GIC71305.1"/>
    </source>
</evidence>
<dbReference type="Proteomes" id="UP000185427">
    <property type="component" value="Chromosome"/>
</dbReference>
<accession>A0A0F4HCD2</accession>
<keyword evidence="4 8" id="KW-1003">Cell membrane</keyword>
<evidence type="ECO:0000313" key="13">
    <source>
        <dbReference type="EMBL" id="QIX58510.1"/>
    </source>
</evidence>
<evidence type="ECO:0000313" key="17">
    <source>
        <dbReference type="Proteomes" id="UP000503169"/>
    </source>
</evidence>
<organism evidence="10 15">
    <name type="scientific">Limosilactobacillus fermentum</name>
    <name type="common">Lactobacillus fermentum</name>
    <dbReference type="NCBI Taxonomy" id="1613"/>
    <lineage>
        <taxon>Bacteria</taxon>
        <taxon>Bacillati</taxon>
        <taxon>Bacillota</taxon>
        <taxon>Bacilli</taxon>
        <taxon>Lactobacillales</taxon>
        <taxon>Lactobacillaceae</taxon>
        <taxon>Limosilactobacillus</taxon>
    </lineage>
</organism>
<reference evidence="10 15" key="1">
    <citation type="submission" date="2016-12" db="EMBL/GenBank/DDBJ databases">
        <title>Complete Genome Sequence of Lactobacillus fermentum Strain SNUV175, a Probiotic for Treatment of Bacterial Vaginosis.</title>
        <authorList>
            <person name="Lee S."/>
            <person name="You H.J."/>
            <person name="Kwon B."/>
            <person name="Ko G."/>
        </authorList>
    </citation>
    <scope>NUCLEOTIDE SEQUENCE [LARGE SCALE GENOMIC DNA]</scope>
    <source>
        <strain evidence="10 15">SNUV175</strain>
    </source>
</reference>
<keyword evidence="7 8" id="KW-0472">Membrane</keyword>
<evidence type="ECO:0000256" key="4">
    <source>
        <dbReference type="ARBA" id="ARBA00022475"/>
    </source>
</evidence>
<dbReference type="PATRIC" id="fig|1613.32.peg.1141"/>
<dbReference type="EMBL" id="CP121468">
    <property type="protein sequence ID" value="WFR90049.1"/>
    <property type="molecule type" value="Genomic_DNA"/>
</dbReference>
<dbReference type="GO" id="GO:0005886">
    <property type="term" value="C:plasma membrane"/>
    <property type="evidence" value="ECO:0007669"/>
    <property type="project" value="UniProtKB-SubCell"/>
</dbReference>
<dbReference type="PANTHER" id="PTHR38438:SF1">
    <property type="entry name" value="RIBOFLAVIN TRANSPORTER RIBU"/>
    <property type="match status" value="1"/>
</dbReference>
<dbReference type="Proteomes" id="UP001218104">
    <property type="component" value="Chromosome"/>
</dbReference>
<dbReference type="PANTHER" id="PTHR38438">
    <property type="entry name" value="RIBOFLAVIN TRANSPORTER RIBU"/>
    <property type="match status" value="1"/>
</dbReference>
<evidence type="ECO:0000313" key="14">
    <source>
        <dbReference type="EMBL" id="WFR90049.1"/>
    </source>
</evidence>
<name>A0A0F4HCD2_LIMFE</name>
<proteinExistence type="inferred from homology"/>
<dbReference type="InterPro" id="IPR025720">
    <property type="entry name" value="RibU"/>
</dbReference>
<comment type="similarity">
    <text evidence="2 8">Belongs to the prokaryotic riboflavin transporter (P-RFT) (TC 2.A.87) family.</text>
</comment>
<sequence>MSLTHTRVQRLAVLACMSALAFVLMLFEFPVIPVVSYLKMDFSDLPVLIATWLYGPVAGIIVAAIKCLLHGLMYGMSVGELLGVLSNLLSSMSLLLPFAWFLRRGKGSLKRRLFFGGLWATVALTVVMSLLNYFVLTPAYMALWGWKPSLPLPELVAIGVVPFNLIKGILLSLIFGFLAWSLRDWVAARLDR</sequence>
<comment type="function">
    <text evidence="8">Probably a riboflavin-binding protein that interacts with the energy-coupling factor (ECF) ABC-transporter complex.</text>
</comment>
<dbReference type="InterPro" id="IPR024529">
    <property type="entry name" value="ECF_trnsprt_substrate-spec"/>
</dbReference>
<comment type="subcellular location">
    <subcellularLocation>
        <location evidence="1">Cell membrane</location>
        <topology evidence="1">Multi-pass membrane protein</topology>
    </subcellularLocation>
</comment>
<evidence type="ECO:0000256" key="8">
    <source>
        <dbReference type="PIRNR" id="PIRNR037778"/>
    </source>
</evidence>
<dbReference type="EMBL" id="POTQ01000012">
    <property type="protein sequence ID" value="PNV57762.1"/>
    <property type="molecule type" value="Genomic_DNA"/>
</dbReference>
<dbReference type="Pfam" id="PF12822">
    <property type="entry name" value="ECF_trnsprt"/>
    <property type="match status" value="1"/>
</dbReference>
<evidence type="ECO:0000256" key="6">
    <source>
        <dbReference type="ARBA" id="ARBA00022989"/>
    </source>
</evidence>
<dbReference type="Gene3D" id="1.10.1760.20">
    <property type="match status" value="1"/>
</dbReference>
<evidence type="ECO:0000256" key="9">
    <source>
        <dbReference type="SAM" id="Phobius"/>
    </source>
</evidence>
<keyword evidence="5 9" id="KW-0812">Transmembrane</keyword>
<evidence type="ECO:0000313" key="18">
    <source>
        <dbReference type="Proteomes" id="UP000653631"/>
    </source>
</evidence>
<feature type="transmembrane region" description="Helical" evidence="9">
    <location>
        <begin position="81"/>
        <end position="101"/>
    </location>
</feature>
<evidence type="ECO:0000256" key="5">
    <source>
        <dbReference type="ARBA" id="ARBA00022692"/>
    </source>
</evidence>
<evidence type="ECO:0000256" key="7">
    <source>
        <dbReference type="ARBA" id="ARBA00023136"/>
    </source>
</evidence>
<evidence type="ECO:0000313" key="15">
    <source>
        <dbReference type="Proteomes" id="UP000185427"/>
    </source>
</evidence>
<reference evidence="12 16" key="2">
    <citation type="submission" date="2018-01" db="EMBL/GenBank/DDBJ databases">
        <title>Draft genome sequence of the feruloyl esterase-producing strain Lactobacillus fermentum CRL 1446, isolated from artisanal goat milk cheese.</title>
        <authorList>
            <person name="Abeijon Mukdsi M.C."/>
            <person name="Saavedra L."/>
            <person name="Gauffin Cano M.P."/>
            <person name="Hebert E.M."/>
            <person name="Medina R.B."/>
        </authorList>
    </citation>
    <scope>NUCLEOTIDE SEQUENCE [LARGE SCALE GENOMIC DNA]</scope>
    <source>
        <strain evidence="12 16">CRL 1446</strain>
    </source>
</reference>
<evidence type="ECO:0000313" key="10">
    <source>
        <dbReference type="EMBL" id="APU46859.1"/>
    </source>
</evidence>
<evidence type="ECO:0000313" key="16">
    <source>
        <dbReference type="Proteomes" id="UP000236514"/>
    </source>
</evidence>
<dbReference type="OrthoDB" id="9809216at2"/>
<dbReference type="EMBL" id="CP019030">
    <property type="protein sequence ID" value="APU46859.1"/>
    <property type="molecule type" value="Genomic_DNA"/>
</dbReference>
<evidence type="ECO:0000313" key="12">
    <source>
        <dbReference type="EMBL" id="PNV57762.1"/>
    </source>
</evidence>
<feature type="transmembrane region" description="Helical" evidence="9">
    <location>
        <begin position="47"/>
        <end position="75"/>
    </location>
</feature>
<evidence type="ECO:0000256" key="1">
    <source>
        <dbReference type="ARBA" id="ARBA00004651"/>
    </source>
</evidence>
<gene>
    <name evidence="13" type="primary">ribU</name>
    <name evidence="10" type="ORF">BUW47_10885</name>
    <name evidence="12" type="ORF">C1Y38_06485</name>
    <name evidence="13" type="ORF">HCY95_00946</name>
    <name evidence="11" type="ORF">LF01B1_03200</name>
    <name evidence="14" type="ORF">P8634_04965</name>
</gene>
<protein>
    <recommendedName>
        <fullName evidence="8">Riboflavin transporter</fullName>
    </recommendedName>
</protein>
<dbReference type="Proteomes" id="UP000653631">
    <property type="component" value="Unassembled WGS sequence"/>
</dbReference>
<evidence type="ECO:0000256" key="3">
    <source>
        <dbReference type="ARBA" id="ARBA00022448"/>
    </source>
</evidence>
<feature type="transmembrane region" description="Helical" evidence="9">
    <location>
        <begin position="155"/>
        <end position="182"/>
    </location>
</feature>
<dbReference type="RefSeq" id="WP_003683198.1">
    <property type="nucleotide sequence ID" value="NZ_AP024320.1"/>
</dbReference>
<evidence type="ECO:0000256" key="2">
    <source>
        <dbReference type="ARBA" id="ARBA00005540"/>
    </source>
</evidence>
<dbReference type="Proteomes" id="UP000236514">
    <property type="component" value="Unassembled WGS sequence"/>
</dbReference>
<dbReference type="EMBL" id="CP050919">
    <property type="protein sequence ID" value="QIX58510.1"/>
    <property type="molecule type" value="Genomic_DNA"/>
</dbReference>
<dbReference type="AlphaFoldDB" id="A0A0F4HCD2"/>
<feature type="transmembrane region" description="Helical" evidence="9">
    <location>
        <begin position="12"/>
        <end position="35"/>
    </location>
</feature>
<dbReference type="Proteomes" id="UP000503169">
    <property type="component" value="Chromosome"/>
</dbReference>
<feature type="transmembrane region" description="Helical" evidence="9">
    <location>
        <begin position="113"/>
        <end position="135"/>
    </location>
</feature>
<dbReference type="PIRSF" id="PIRSF037778">
    <property type="entry name" value="UCP037778_transp_RibU"/>
    <property type="match status" value="1"/>
</dbReference>
<reference evidence="11 18" key="4">
    <citation type="submission" date="2021-01" db="EMBL/GenBank/DDBJ databases">
        <title>Development of a method for detection of lactic acid bacteria that cause putrefactive shochu mash.</title>
        <authorList>
            <person name="Takashita H."/>
            <person name="Fujihara E."/>
            <person name="Takayama K."/>
            <person name="Yamamoto H."/>
            <person name="Mizutani M."/>
            <person name="Kajiwara Y."/>
        </authorList>
    </citation>
    <scope>NUCLEOTIDE SEQUENCE [LARGE SCALE GENOMIC DNA]</scope>
    <source>
        <strain evidence="11 18">01-B1</strain>
    </source>
</reference>
<dbReference type="EMBL" id="BOLH01000002">
    <property type="protein sequence ID" value="GIC71305.1"/>
    <property type="molecule type" value="Genomic_DNA"/>
</dbReference>
<keyword evidence="6 9" id="KW-1133">Transmembrane helix</keyword>